<sequence>MTPCSGNPALSQERVKELLKQKKWPIIPHPGTTNFNQTINGFTLSSARHHSVNLLKLQLQANRRRDIQLLRSRGLQGENGKTADESGDEKSGQDASQSEDEQYQRTFKCAVQTEVNKEVESLSSKFK</sequence>
<keyword evidence="4" id="KW-1185">Reference proteome</keyword>
<dbReference type="EnsemblMetazoa" id="CapteT203121">
    <property type="protein sequence ID" value="CapteP203121"/>
    <property type="gene ID" value="CapteG203121"/>
</dbReference>
<protein>
    <submittedName>
        <fullName evidence="2 3">Uncharacterized protein</fullName>
    </submittedName>
</protein>
<dbReference type="EMBL" id="AMQN01018062">
    <property type="status" value="NOT_ANNOTATED_CDS"/>
    <property type="molecule type" value="Genomic_DNA"/>
</dbReference>
<gene>
    <name evidence="2" type="ORF">CAPTEDRAFT_203121</name>
</gene>
<accession>R7V910</accession>
<dbReference type="HOGENOM" id="CLU_1972561_0_0_1"/>
<evidence type="ECO:0000313" key="2">
    <source>
        <dbReference type="EMBL" id="ELU15333.1"/>
    </source>
</evidence>
<evidence type="ECO:0000256" key="1">
    <source>
        <dbReference type="SAM" id="MobiDB-lite"/>
    </source>
</evidence>
<dbReference type="EMBL" id="KB293838">
    <property type="protein sequence ID" value="ELU15333.1"/>
    <property type="molecule type" value="Genomic_DNA"/>
</dbReference>
<evidence type="ECO:0000313" key="3">
    <source>
        <dbReference type="EnsemblMetazoa" id="CapteP203121"/>
    </source>
</evidence>
<reference evidence="3" key="3">
    <citation type="submission" date="2015-06" db="UniProtKB">
        <authorList>
            <consortium name="EnsemblMetazoa"/>
        </authorList>
    </citation>
    <scope>IDENTIFICATION</scope>
</reference>
<evidence type="ECO:0000313" key="4">
    <source>
        <dbReference type="Proteomes" id="UP000014760"/>
    </source>
</evidence>
<name>R7V910_CAPTE</name>
<reference evidence="4" key="1">
    <citation type="submission" date="2012-12" db="EMBL/GenBank/DDBJ databases">
        <authorList>
            <person name="Hellsten U."/>
            <person name="Grimwood J."/>
            <person name="Chapman J.A."/>
            <person name="Shapiro H."/>
            <person name="Aerts A."/>
            <person name="Otillar R.P."/>
            <person name="Terry A.Y."/>
            <person name="Boore J.L."/>
            <person name="Simakov O."/>
            <person name="Marletaz F."/>
            <person name="Cho S.-J."/>
            <person name="Edsinger-Gonzales E."/>
            <person name="Havlak P."/>
            <person name="Kuo D.-H."/>
            <person name="Larsson T."/>
            <person name="Lv J."/>
            <person name="Arendt D."/>
            <person name="Savage R."/>
            <person name="Osoegawa K."/>
            <person name="de Jong P."/>
            <person name="Lindberg D.R."/>
            <person name="Seaver E.C."/>
            <person name="Weisblat D.A."/>
            <person name="Putnam N.H."/>
            <person name="Grigoriev I.V."/>
            <person name="Rokhsar D.S."/>
        </authorList>
    </citation>
    <scope>NUCLEOTIDE SEQUENCE</scope>
    <source>
        <strain evidence="4">I ESC-2004</strain>
    </source>
</reference>
<feature type="compositionally biased region" description="Basic and acidic residues" evidence="1">
    <location>
        <begin position="81"/>
        <end position="92"/>
    </location>
</feature>
<proteinExistence type="predicted"/>
<dbReference type="Proteomes" id="UP000014760">
    <property type="component" value="Unassembled WGS sequence"/>
</dbReference>
<feature type="region of interest" description="Disordered" evidence="1">
    <location>
        <begin position="70"/>
        <end position="105"/>
    </location>
</feature>
<reference evidence="2 4" key="2">
    <citation type="journal article" date="2013" name="Nature">
        <title>Insights into bilaterian evolution from three spiralian genomes.</title>
        <authorList>
            <person name="Simakov O."/>
            <person name="Marletaz F."/>
            <person name="Cho S.J."/>
            <person name="Edsinger-Gonzales E."/>
            <person name="Havlak P."/>
            <person name="Hellsten U."/>
            <person name="Kuo D.H."/>
            <person name="Larsson T."/>
            <person name="Lv J."/>
            <person name="Arendt D."/>
            <person name="Savage R."/>
            <person name="Osoegawa K."/>
            <person name="de Jong P."/>
            <person name="Grimwood J."/>
            <person name="Chapman J.A."/>
            <person name="Shapiro H."/>
            <person name="Aerts A."/>
            <person name="Otillar R.P."/>
            <person name="Terry A.Y."/>
            <person name="Boore J.L."/>
            <person name="Grigoriev I.V."/>
            <person name="Lindberg D.R."/>
            <person name="Seaver E.C."/>
            <person name="Weisblat D.A."/>
            <person name="Putnam N.H."/>
            <person name="Rokhsar D.S."/>
        </authorList>
    </citation>
    <scope>NUCLEOTIDE SEQUENCE</scope>
    <source>
        <strain evidence="2 4">I ESC-2004</strain>
    </source>
</reference>
<dbReference type="AlphaFoldDB" id="R7V910"/>
<organism evidence="2">
    <name type="scientific">Capitella teleta</name>
    <name type="common">Polychaete worm</name>
    <dbReference type="NCBI Taxonomy" id="283909"/>
    <lineage>
        <taxon>Eukaryota</taxon>
        <taxon>Metazoa</taxon>
        <taxon>Spiralia</taxon>
        <taxon>Lophotrochozoa</taxon>
        <taxon>Annelida</taxon>
        <taxon>Polychaeta</taxon>
        <taxon>Sedentaria</taxon>
        <taxon>Scolecida</taxon>
        <taxon>Capitellidae</taxon>
        <taxon>Capitella</taxon>
    </lineage>
</organism>